<evidence type="ECO:0000256" key="1">
    <source>
        <dbReference type="ARBA" id="ARBA00006484"/>
    </source>
</evidence>
<evidence type="ECO:0000256" key="3">
    <source>
        <dbReference type="ARBA" id="ARBA00023027"/>
    </source>
</evidence>
<dbReference type="InterPro" id="IPR002347">
    <property type="entry name" value="SDR_fam"/>
</dbReference>
<sequence>MTQQSSTRHSDTFAVVTGGTQGLGMAIAKRLAQDGAAGIVVSGRDPEKGRAAAKDISSLGTDCRFIKADVSRVDECELLIQKSIDAFGRVNALVNSAALPSRGTLLETTPELWEAHMNTNARGPMLTMKALVSHLKETGRPGSIVNIISMAAHCGQPFLTAYSTSKGALVTLSRNVANAYAADHIRCNGIMTGWMDTPGENQTQQDFHDAPDDWLVEAEKGQPMGQLVKPDEVAGLASFLLSPESGVITGSIIDFDQVVRGAYPTSGR</sequence>
<dbReference type="InterPro" id="IPR020904">
    <property type="entry name" value="Sc_DH/Rdtase_CS"/>
</dbReference>
<dbReference type="CDD" id="cd05233">
    <property type="entry name" value="SDR_c"/>
    <property type="match status" value="1"/>
</dbReference>
<protein>
    <submittedName>
        <fullName evidence="5">SDR family oxidoreductase</fullName>
    </submittedName>
</protein>
<dbReference type="EMBL" id="JAPJZI010000001">
    <property type="protein sequence ID" value="MDA5397542.1"/>
    <property type="molecule type" value="Genomic_DNA"/>
</dbReference>
<dbReference type="FunFam" id="3.40.50.720:FF:000084">
    <property type="entry name" value="Short-chain dehydrogenase reductase"/>
    <property type="match status" value="1"/>
</dbReference>
<dbReference type="Proteomes" id="UP001151234">
    <property type="component" value="Unassembled WGS sequence"/>
</dbReference>
<comment type="caution">
    <text evidence="5">The sequence shown here is derived from an EMBL/GenBank/DDBJ whole genome shotgun (WGS) entry which is preliminary data.</text>
</comment>
<dbReference type="PRINTS" id="PR00080">
    <property type="entry name" value="SDRFAMILY"/>
</dbReference>
<dbReference type="NCBIfam" id="NF004847">
    <property type="entry name" value="PRK06198.1"/>
    <property type="match status" value="1"/>
</dbReference>
<dbReference type="PROSITE" id="PS00061">
    <property type="entry name" value="ADH_SHORT"/>
    <property type="match status" value="1"/>
</dbReference>
<dbReference type="PANTHER" id="PTHR24321:SF8">
    <property type="entry name" value="ESTRADIOL 17-BETA-DEHYDROGENASE 8-RELATED"/>
    <property type="match status" value="1"/>
</dbReference>
<dbReference type="InterPro" id="IPR057326">
    <property type="entry name" value="KR_dom"/>
</dbReference>
<dbReference type="InterPro" id="IPR036291">
    <property type="entry name" value="NAD(P)-bd_dom_sf"/>
</dbReference>
<dbReference type="PRINTS" id="PR00081">
    <property type="entry name" value="GDHRDH"/>
</dbReference>
<dbReference type="RefSeq" id="WP_267989001.1">
    <property type="nucleotide sequence ID" value="NZ_JAPJZI010000001.1"/>
</dbReference>
<feature type="domain" description="Ketoreductase" evidence="4">
    <location>
        <begin position="14"/>
        <end position="197"/>
    </location>
</feature>
<dbReference type="SUPFAM" id="SSF51735">
    <property type="entry name" value="NAD(P)-binding Rossmann-fold domains"/>
    <property type="match status" value="1"/>
</dbReference>
<dbReference type="Gene3D" id="3.40.50.720">
    <property type="entry name" value="NAD(P)-binding Rossmann-like Domain"/>
    <property type="match status" value="1"/>
</dbReference>
<dbReference type="GO" id="GO:0016491">
    <property type="term" value="F:oxidoreductase activity"/>
    <property type="evidence" value="ECO:0007669"/>
    <property type="project" value="UniProtKB-KW"/>
</dbReference>
<keyword evidence="3" id="KW-0520">NAD</keyword>
<dbReference type="AlphaFoldDB" id="A0A9X3UEB1"/>
<keyword evidence="2" id="KW-0560">Oxidoreductase</keyword>
<evidence type="ECO:0000256" key="2">
    <source>
        <dbReference type="ARBA" id="ARBA00023002"/>
    </source>
</evidence>
<comment type="similarity">
    <text evidence="1">Belongs to the short-chain dehydrogenases/reductases (SDR) family.</text>
</comment>
<evidence type="ECO:0000259" key="4">
    <source>
        <dbReference type="SMART" id="SM00822"/>
    </source>
</evidence>
<dbReference type="PANTHER" id="PTHR24321">
    <property type="entry name" value="DEHYDROGENASES, SHORT CHAIN"/>
    <property type="match status" value="1"/>
</dbReference>
<organism evidence="5 6">
    <name type="scientific">Hoeflea prorocentri</name>
    <dbReference type="NCBI Taxonomy" id="1922333"/>
    <lineage>
        <taxon>Bacteria</taxon>
        <taxon>Pseudomonadati</taxon>
        <taxon>Pseudomonadota</taxon>
        <taxon>Alphaproteobacteria</taxon>
        <taxon>Hyphomicrobiales</taxon>
        <taxon>Rhizobiaceae</taxon>
        <taxon>Hoeflea</taxon>
    </lineage>
</organism>
<dbReference type="SMART" id="SM00822">
    <property type="entry name" value="PKS_KR"/>
    <property type="match status" value="1"/>
</dbReference>
<name>A0A9X3UEB1_9HYPH</name>
<keyword evidence="6" id="KW-1185">Reference proteome</keyword>
<proteinExistence type="inferred from homology"/>
<accession>A0A9X3UEB1</accession>
<dbReference type="Pfam" id="PF13561">
    <property type="entry name" value="adh_short_C2"/>
    <property type="match status" value="1"/>
</dbReference>
<evidence type="ECO:0000313" key="5">
    <source>
        <dbReference type="EMBL" id="MDA5397542.1"/>
    </source>
</evidence>
<gene>
    <name evidence="5" type="ORF">OQ273_03050</name>
</gene>
<reference evidence="5" key="1">
    <citation type="submission" date="2022-11" db="EMBL/GenBank/DDBJ databases">
        <title>Draft genome sequence of Hoeflea poritis E7-10 and Hoeflea prorocentri PM5-8, separated from scleractinian coral Porites lutea and marine dinoflagellate.</title>
        <authorList>
            <person name="Zhang G."/>
            <person name="Wei Q."/>
            <person name="Cai L."/>
        </authorList>
    </citation>
    <scope>NUCLEOTIDE SEQUENCE</scope>
    <source>
        <strain evidence="5">PM5-8</strain>
    </source>
</reference>
<evidence type="ECO:0000313" key="6">
    <source>
        <dbReference type="Proteomes" id="UP001151234"/>
    </source>
</evidence>